<evidence type="ECO:0000313" key="2">
    <source>
        <dbReference type="Proteomes" id="UP000184603"/>
    </source>
</evidence>
<gene>
    <name evidence="1" type="ORF">SAMN02745220_03836</name>
</gene>
<dbReference type="STRING" id="1121416.SAMN02745220_03836"/>
<dbReference type="NCBIfam" id="NF002917">
    <property type="entry name" value="PRK03537.1-3"/>
    <property type="match status" value="1"/>
</dbReference>
<name>A0A1M7YF00_9BACT</name>
<organism evidence="1 2">
    <name type="scientific">Desulfopila aestuarii DSM 18488</name>
    <dbReference type="NCBI Taxonomy" id="1121416"/>
    <lineage>
        <taxon>Bacteria</taxon>
        <taxon>Pseudomonadati</taxon>
        <taxon>Thermodesulfobacteriota</taxon>
        <taxon>Desulfobulbia</taxon>
        <taxon>Desulfobulbales</taxon>
        <taxon>Desulfocapsaceae</taxon>
        <taxon>Desulfopila</taxon>
    </lineage>
</organism>
<dbReference type="NCBIfam" id="NF002918">
    <property type="entry name" value="PRK03537.1-4"/>
    <property type="match status" value="1"/>
</dbReference>
<dbReference type="OrthoDB" id="516817at2"/>
<protein>
    <submittedName>
        <fullName evidence="1">Molybdenum ABC transporter, molybdate-binding protein</fullName>
    </submittedName>
</protein>
<dbReference type="PANTHER" id="PTHR30632:SF0">
    <property type="entry name" value="SULFATE-BINDING PROTEIN"/>
    <property type="match status" value="1"/>
</dbReference>
<dbReference type="Proteomes" id="UP000184603">
    <property type="component" value="Unassembled WGS sequence"/>
</dbReference>
<dbReference type="Gene3D" id="3.40.190.10">
    <property type="entry name" value="Periplasmic binding protein-like II"/>
    <property type="match status" value="2"/>
</dbReference>
<dbReference type="InterPro" id="IPR050682">
    <property type="entry name" value="ModA/WtpA"/>
</dbReference>
<reference evidence="1 2" key="1">
    <citation type="submission" date="2016-12" db="EMBL/GenBank/DDBJ databases">
        <authorList>
            <person name="Song W.-J."/>
            <person name="Kurnit D.M."/>
        </authorList>
    </citation>
    <scope>NUCLEOTIDE SEQUENCE [LARGE SCALE GENOMIC DNA]</scope>
    <source>
        <strain evidence="1 2">DSM 18488</strain>
    </source>
</reference>
<dbReference type="GO" id="GO:0015689">
    <property type="term" value="P:molybdate ion transport"/>
    <property type="evidence" value="ECO:0007669"/>
    <property type="project" value="TreeGrafter"/>
</dbReference>
<proteinExistence type="predicted"/>
<dbReference type="GO" id="GO:0030973">
    <property type="term" value="F:molybdate ion binding"/>
    <property type="evidence" value="ECO:0007669"/>
    <property type="project" value="TreeGrafter"/>
</dbReference>
<dbReference type="Pfam" id="PF13531">
    <property type="entry name" value="SBP_bac_11"/>
    <property type="match status" value="1"/>
</dbReference>
<evidence type="ECO:0000313" key="1">
    <source>
        <dbReference type="EMBL" id="SHO51088.1"/>
    </source>
</evidence>
<sequence length="270" mass="29064">MSRVKSLLAISILCIVLFPIAVLGQSITLHAAGSLKAALGEVVKAYEETYTIEVATKFGPSGLLLKGIEAGEKPDVFASANMKHPQKLAEAGWGRPVVLFARNTLCAIAQPELDVTTENFLERLLDEKVRVGTSTPKSDPSGDYAWELFSKSEALKPGSQAILTGKALQLTGGPESQPAPEGRNQYGWVMEEKKADVFLTYCTNGVLARKEVPGLKMIAIPEELSVGADYGLLVRNEASVEAWQLAMFILSPSGQDILQKYGFKAVGLPK</sequence>
<accession>A0A1M7YF00</accession>
<dbReference type="SUPFAM" id="SSF53850">
    <property type="entry name" value="Periplasmic binding protein-like II"/>
    <property type="match status" value="1"/>
</dbReference>
<dbReference type="RefSeq" id="WP_073615276.1">
    <property type="nucleotide sequence ID" value="NZ_FRFE01000022.1"/>
</dbReference>
<dbReference type="PANTHER" id="PTHR30632">
    <property type="entry name" value="MOLYBDATE-BINDING PERIPLASMIC PROTEIN"/>
    <property type="match status" value="1"/>
</dbReference>
<dbReference type="AlphaFoldDB" id="A0A1M7YF00"/>
<keyword evidence="2" id="KW-1185">Reference proteome</keyword>
<dbReference type="EMBL" id="FRFE01000022">
    <property type="protein sequence ID" value="SHO51088.1"/>
    <property type="molecule type" value="Genomic_DNA"/>
</dbReference>